<dbReference type="EMBL" id="AHBZ03000022">
    <property type="protein sequence ID" value="KAF7769056.1"/>
    <property type="molecule type" value="Genomic_DNA"/>
</dbReference>
<sequence>MMMKNKPMWLFLLCCAVPLLLAYTVLSLNWLPQSATNSGKFVEGEITISDWQQSPDVLWTIALNAPANCQNPCERQLNDLVNIHTALGKNQLRVNLAVFGREFKSGNAVSYPNQQNLEPGNLYLIDHRGLVVLEYPPSLDVQENRMRHKGMLKDLKKLLNYARSS</sequence>
<reference evidence="1" key="1">
    <citation type="journal article" date="2012" name="J. Bacteriol.">
        <title>Genome sequences of type strains of seven species of the marine bacterium Pseudoalteromonas.</title>
        <authorList>
            <person name="Xie B.B."/>
            <person name="Shu Y.L."/>
            <person name="Qin Q.L."/>
            <person name="Rong J.C."/>
            <person name="Zhang X.Y."/>
            <person name="Chen X.L."/>
            <person name="Shi M."/>
            <person name="He H.L."/>
            <person name="Zhou B.C."/>
            <person name="Zhang Y.Z."/>
        </authorList>
    </citation>
    <scope>NUCLEOTIDE SEQUENCE</scope>
    <source>
        <strain evidence="1">DSM 8771</strain>
    </source>
</reference>
<name>A0AAD4AHD9_9GAMM</name>
<dbReference type="AlphaFoldDB" id="A0AAD4AHD9"/>
<protein>
    <recommendedName>
        <fullName evidence="3">Transmembrane cytochrome oxidase associated protein</fullName>
    </recommendedName>
</protein>
<dbReference type="Proteomes" id="UP000016487">
    <property type="component" value="Unassembled WGS sequence"/>
</dbReference>
<evidence type="ECO:0000313" key="1">
    <source>
        <dbReference type="EMBL" id="KAF7769056.1"/>
    </source>
</evidence>
<reference evidence="1" key="2">
    <citation type="submission" date="2015-03" db="EMBL/GenBank/DDBJ databases">
        <title>Genome sequence of Pseudoalteromonas citrea.</title>
        <authorList>
            <person name="Xie B.-B."/>
            <person name="Rong J.-C."/>
            <person name="Qin Q.-L."/>
            <person name="Zhang Y.-Z."/>
        </authorList>
    </citation>
    <scope>NUCLEOTIDE SEQUENCE</scope>
    <source>
        <strain evidence="1">DSM 8771</strain>
    </source>
</reference>
<accession>A0AAD4AHD9</accession>
<gene>
    <name evidence="1" type="ORF">PCIT_a3603</name>
</gene>
<organism evidence="1 2">
    <name type="scientific">Pseudoalteromonas citrea</name>
    <dbReference type="NCBI Taxonomy" id="43655"/>
    <lineage>
        <taxon>Bacteria</taxon>
        <taxon>Pseudomonadati</taxon>
        <taxon>Pseudomonadota</taxon>
        <taxon>Gammaproteobacteria</taxon>
        <taxon>Alteromonadales</taxon>
        <taxon>Pseudoalteromonadaceae</taxon>
        <taxon>Pseudoalteromonas</taxon>
    </lineage>
</organism>
<comment type="caution">
    <text evidence="1">The sequence shown here is derived from an EMBL/GenBank/DDBJ whole genome shotgun (WGS) entry which is preliminary data.</text>
</comment>
<proteinExistence type="predicted"/>
<evidence type="ECO:0008006" key="3">
    <source>
        <dbReference type="Google" id="ProtNLM"/>
    </source>
</evidence>
<evidence type="ECO:0000313" key="2">
    <source>
        <dbReference type="Proteomes" id="UP000016487"/>
    </source>
</evidence>